<proteinExistence type="predicted"/>
<dbReference type="PANTHER" id="PTHR46035:SF1">
    <property type="entry name" value="TETRATRICOPEPTIDE REPEAT PROTEIN 4"/>
    <property type="match status" value="1"/>
</dbReference>
<dbReference type="SUPFAM" id="SSF48452">
    <property type="entry name" value="TPR-like"/>
    <property type="match status" value="1"/>
</dbReference>
<dbReference type="PROSITE" id="PS50005">
    <property type="entry name" value="TPR"/>
    <property type="match status" value="1"/>
</dbReference>
<dbReference type="InterPro" id="IPR019734">
    <property type="entry name" value="TPR_rpt"/>
</dbReference>
<evidence type="ECO:0000313" key="3">
    <source>
        <dbReference type="WBParaSite" id="SSTP_0000204700.1"/>
    </source>
</evidence>
<name>A0A0K0DXT2_STRER</name>
<dbReference type="Gene3D" id="1.25.40.10">
    <property type="entry name" value="Tetratricopeptide repeat domain"/>
    <property type="match status" value="1"/>
</dbReference>
<protein>
    <submittedName>
        <fullName evidence="3">TPR_REGION domain-containing protein</fullName>
    </submittedName>
</protein>
<dbReference type="AlphaFoldDB" id="A0A0K0DXT2"/>
<keyword evidence="2" id="KW-1185">Reference proteome</keyword>
<dbReference type="SMART" id="SM00028">
    <property type="entry name" value="TPR"/>
    <property type="match status" value="2"/>
</dbReference>
<organism evidence="3">
    <name type="scientific">Strongyloides stercoralis</name>
    <name type="common">Threadworm</name>
    <dbReference type="NCBI Taxonomy" id="6248"/>
    <lineage>
        <taxon>Eukaryota</taxon>
        <taxon>Metazoa</taxon>
        <taxon>Ecdysozoa</taxon>
        <taxon>Nematoda</taxon>
        <taxon>Chromadorea</taxon>
        <taxon>Rhabditida</taxon>
        <taxon>Tylenchina</taxon>
        <taxon>Panagrolaimomorpha</taxon>
        <taxon>Strongyloidoidea</taxon>
        <taxon>Strongyloididae</taxon>
        <taxon>Strongyloides</taxon>
    </lineage>
</organism>
<dbReference type="WBParaSite" id="TCONS_00006403.p1">
    <property type="protein sequence ID" value="TCONS_00006403.p1"/>
    <property type="gene ID" value="XLOC_004555"/>
</dbReference>
<dbReference type="STRING" id="6248.A0A0K0DXT2"/>
<keyword evidence="1" id="KW-0802">TPR repeat</keyword>
<dbReference type="Proteomes" id="UP000035681">
    <property type="component" value="Unplaced"/>
</dbReference>
<dbReference type="GO" id="GO:0030544">
    <property type="term" value="F:Hsp70 protein binding"/>
    <property type="evidence" value="ECO:0007669"/>
    <property type="project" value="TreeGrafter"/>
</dbReference>
<dbReference type="GO" id="GO:0005634">
    <property type="term" value="C:nucleus"/>
    <property type="evidence" value="ECO:0007669"/>
    <property type="project" value="TreeGrafter"/>
</dbReference>
<dbReference type="GO" id="GO:0005829">
    <property type="term" value="C:cytosol"/>
    <property type="evidence" value="ECO:0007669"/>
    <property type="project" value="TreeGrafter"/>
</dbReference>
<evidence type="ECO:0000256" key="1">
    <source>
        <dbReference type="PROSITE-ProRule" id="PRU00339"/>
    </source>
</evidence>
<sequence length="421" mass="50097">MTSNGVAKKKWTNEERDALAKKMDKEMDEFLNNLATQKKEREKDKPIKEFNYDEWEKEISQHPAFMTKLPEDGNSEYNEYIEAIRALKYDVGDTPEEVILNAEQHKKNGNKHFKLKKYRWACEEYSNGIKLKPNDLKLLSQLYGNRAAANYEIGNNRSCQRDCVWALRFDPTNFKCITRMTRSFLNVNKVYEAKDWLEKNLEYIKTLKNENVFPNHWDEDCLNLQEEIAKRITLKERDERKNRLLFKKKLKNNEKYIDAFRQRKLKFIHPTVEMENVESFDLESLEVNISQMPTKECVAFDCDGKTLLWPVLYQYPEIALTDIMKSSNETTVFELFIQTLSQNWLEETPWTIYKFENVVVTYECGKTKECLYMVNMKKTLSNILSEEELFIKGGLPVFQIYTKNYFSTNFICKGKNYYQPR</sequence>
<dbReference type="GO" id="GO:0051879">
    <property type="term" value="F:Hsp90 protein binding"/>
    <property type="evidence" value="ECO:0007669"/>
    <property type="project" value="TreeGrafter"/>
</dbReference>
<dbReference type="PANTHER" id="PTHR46035">
    <property type="entry name" value="TETRATRICOPEPTIDE REPEAT PROTEIN 4"/>
    <property type="match status" value="1"/>
</dbReference>
<accession>A0A0K0DXT2</accession>
<reference evidence="3" key="1">
    <citation type="submission" date="2015-08" db="UniProtKB">
        <authorList>
            <consortium name="WormBaseParasite"/>
        </authorList>
    </citation>
    <scope>IDENTIFICATION</scope>
</reference>
<dbReference type="GO" id="GO:0006457">
    <property type="term" value="P:protein folding"/>
    <property type="evidence" value="ECO:0007669"/>
    <property type="project" value="TreeGrafter"/>
</dbReference>
<dbReference type="WBParaSite" id="SSTP_0000204700.1">
    <property type="protein sequence ID" value="SSTP_0000204700.1"/>
    <property type="gene ID" value="SSTP_0000204700"/>
</dbReference>
<evidence type="ECO:0000313" key="2">
    <source>
        <dbReference type="Proteomes" id="UP000035681"/>
    </source>
</evidence>
<feature type="repeat" description="TPR" evidence="1">
    <location>
        <begin position="102"/>
        <end position="135"/>
    </location>
</feature>
<dbReference type="InterPro" id="IPR011990">
    <property type="entry name" value="TPR-like_helical_dom_sf"/>
</dbReference>